<comment type="similarity">
    <text evidence="1">Belongs to the metallo-dependent hydrolases superfamily. TatD-type hydrolase family.</text>
</comment>
<protein>
    <submittedName>
        <fullName evidence="4">Uncharacterized protein</fullName>
    </submittedName>
</protein>
<dbReference type="Proteomes" id="UP000694408">
    <property type="component" value="Unplaced"/>
</dbReference>
<keyword evidence="2" id="KW-0378">Hydrolase</keyword>
<feature type="binding site" evidence="3">
    <location>
        <position position="108"/>
    </location>
    <ligand>
        <name>a divalent metal cation</name>
        <dbReference type="ChEBI" id="CHEBI:60240"/>
        <label>1</label>
    </ligand>
</feature>
<proteinExistence type="inferred from homology"/>
<dbReference type="InterPro" id="IPR001130">
    <property type="entry name" value="TatD-like"/>
</dbReference>
<evidence type="ECO:0000313" key="4">
    <source>
        <dbReference type="Ensembl" id="ENSJHYP00000003425.1"/>
    </source>
</evidence>
<dbReference type="AlphaFoldDB" id="A0A8C5IGY3"/>
<keyword evidence="5" id="KW-1185">Reference proteome</keyword>
<feature type="binding site" evidence="3">
    <location>
        <position position="168"/>
    </location>
    <ligand>
        <name>a divalent metal cation</name>
        <dbReference type="ChEBI" id="CHEBI:60240"/>
        <label>2</label>
    </ligand>
</feature>
<dbReference type="SUPFAM" id="SSF51556">
    <property type="entry name" value="Metallo-dependent hydrolases"/>
    <property type="match status" value="1"/>
</dbReference>
<dbReference type="InterPro" id="IPR018228">
    <property type="entry name" value="DNase_TatD-rel_CS"/>
</dbReference>
<evidence type="ECO:0000256" key="2">
    <source>
        <dbReference type="ARBA" id="ARBA00022801"/>
    </source>
</evidence>
<sequence length="221" mass="25204">LWYSENLLTPENKMKYIDSHAHLSQGDYALDLDETINKAVRNDVIHIIDNADSLDSFENVLNTKKAYPNIIKAAIGIHPEFSGKGEDYLNTAIDFITSHIDQIDAIGECGLDYHYLSGTSKEDELNTFRVMASIAKQYNKPLVVHSREAFDDTYSILKGIRPDKIQLHCFCYSKEEAKQLIDLGLNIKFSFGGVLTFKNSLWKITFLLVKVIGFKFIREFL</sequence>
<dbReference type="PROSITE" id="PS01090">
    <property type="entry name" value="TATD_2"/>
    <property type="match status" value="1"/>
</dbReference>
<reference evidence="4" key="2">
    <citation type="submission" date="2025-09" db="UniProtKB">
        <authorList>
            <consortium name="Ensembl"/>
        </authorList>
    </citation>
    <scope>IDENTIFICATION</scope>
</reference>
<accession>A0A8C5IGY3</accession>
<dbReference type="Gene3D" id="3.20.20.140">
    <property type="entry name" value="Metal-dependent hydrolases"/>
    <property type="match status" value="1"/>
</dbReference>
<feature type="binding site" evidence="3">
    <location>
        <position position="20"/>
    </location>
    <ligand>
        <name>a divalent metal cation</name>
        <dbReference type="ChEBI" id="CHEBI:60240"/>
        <label>1</label>
    </ligand>
</feature>
<dbReference type="Ensembl" id="ENSJHYT00000004223.1">
    <property type="protein sequence ID" value="ENSJHYP00000003425.1"/>
    <property type="gene ID" value="ENSJHYG00000002826.1"/>
</dbReference>
<dbReference type="PIRSF" id="PIRSF005902">
    <property type="entry name" value="DNase_TatD"/>
    <property type="match status" value="1"/>
</dbReference>
<dbReference type="Pfam" id="PF01026">
    <property type="entry name" value="TatD_DNase"/>
    <property type="match status" value="1"/>
</dbReference>
<dbReference type="GO" id="GO:0016788">
    <property type="term" value="F:hydrolase activity, acting on ester bonds"/>
    <property type="evidence" value="ECO:0007669"/>
    <property type="project" value="InterPro"/>
</dbReference>
<evidence type="ECO:0000256" key="1">
    <source>
        <dbReference type="ARBA" id="ARBA00009275"/>
    </source>
</evidence>
<evidence type="ECO:0000256" key="3">
    <source>
        <dbReference type="PIRSR" id="PIRSR005902-1"/>
    </source>
</evidence>
<dbReference type="CDD" id="cd01310">
    <property type="entry name" value="TatD_DNAse"/>
    <property type="match status" value="1"/>
</dbReference>
<reference evidence="4" key="1">
    <citation type="submission" date="2025-08" db="UniProtKB">
        <authorList>
            <consortium name="Ensembl"/>
        </authorList>
    </citation>
    <scope>IDENTIFICATION</scope>
</reference>
<organism evidence="4 5">
    <name type="scientific">Junco hyemalis</name>
    <name type="common">Dark-eyed junco</name>
    <dbReference type="NCBI Taxonomy" id="40217"/>
    <lineage>
        <taxon>Eukaryota</taxon>
        <taxon>Metazoa</taxon>
        <taxon>Chordata</taxon>
        <taxon>Craniata</taxon>
        <taxon>Vertebrata</taxon>
        <taxon>Euteleostomi</taxon>
        <taxon>Archelosauria</taxon>
        <taxon>Archosauria</taxon>
        <taxon>Dinosauria</taxon>
        <taxon>Saurischia</taxon>
        <taxon>Theropoda</taxon>
        <taxon>Coelurosauria</taxon>
        <taxon>Aves</taxon>
        <taxon>Neognathae</taxon>
        <taxon>Neoaves</taxon>
        <taxon>Telluraves</taxon>
        <taxon>Australaves</taxon>
        <taxon>Passeriformes</taxon>
        <taxon>Passerellidae</taxon>
        <taxon>Junco</taxon>
    </lineage>
</organism>
<dbReference type="GO" id="GO:0046872">
    <property type="term" value="F:metal ion binding"/>
    <property type="evidence" value="ECO:0007669"/>
    <property type="project" value="UniProtKB-KW"/>
</dbReference>
<feature type="binding site" evidence="3">
    <location>
        <position position="22"/>
    </location>
    <ligand>
        <name>a divalent metal cation</name>
        <dbReference type="ChEBI" id="CHEBI:60240"/>
        <label>1</label>
    </ligand>
</feature>
<keyword evidence="3" id="KW-0479">Metal-binding</keyword>
<evidence type="ECO:0000313" key="5">
    <source>
        <dbReference type="Proteomes" id="UP000694408"/>
    </source>
</evidence>
<feature type="binding site" evidence="3">
    <location>
        <position position="145"/>
    </location>
    <ligand>
        <name>a divalent metal cation</name>
        <dbReference type="ChEBI" id="CHEBI:60240"/>
        <label>2</label>
    </ligand>
</feature>
<name>A0A8C5IGY3_JUNHY</name>
<dbReference type="PANTHER" id="PTHR46124:SF2">
    <property type="entry name" value="D-AMINOACYL-TRNA DEACYLASE"/>
    <property type="match status" value="1"/>
</dbReference>
<dbReference type="InterPro" id="IPR032466">
    <property type="entry name" value="Metal_Hydrolase"/>
</dbReference>
<dbReference type="PANTHER" id="PTHR46124">
    <property type="entry name" value="D-AMINOACYL-TRNA DEACYLASE"/>
    <property type="match status" value="1"/>
</dbReference>